<sequence>MNKAAQFLADCGTFYIATVEKDQPRVRPFGAVVEWDGKTYICTNNKKDVFAQMKENPKVEISAMNNTGNWIRISGKLAADPRREAKEAMLKAYPSLTKMYSLDDGIYEVLYFTEGTATIYSFGAEPEVFNL</sequence>
<proteinExistence type="predicted"/>
<dbReference type="PANTHER" id="PTHR34818:SF1">
    <property type="entry name" value="PROTEIN BLI-3"/>
    <property type="match status" value="1"/>
</dbReference>
<organism evidence="2 3">
    <name type="scientific">Anaerocolumna cellulosilytica</name>
    <dbReference type="NCBI Taxonomy" id="433286"/>
    <lineage>
        <taxon>Bacteria</taxon>
        <taxon>Bacillati</taxon>
        <taxon>Bacillota</taxon>
        <taxon>Clostridia</taxon>
        <taxon>Lachnospirales</taxon>
        <taxon>Lachnospiraceae</taxon>
        <taxon>Anaerocolumna</taxon>
    </lineage>
</organism>
<dbReference type="PANTHER" id="PTHR34818">
    <property type="entry name" value="PROTEIN BLI-3"/>
    <property type="match status" value="1"/>
</dbReference>
<dbReference type="RefSeq" id="WP_184096050.1">
    <property type="nucleotide sequence ID" value="NZ_AP023367.1"/>
</dbReference>
<dbReference type="InterPro" id="IPR012349">
    <property type="entry name" value="Split_barrel_FMN-bd"/>
</dbReference>
<gene>
    <name evidence="2" type="ORF">acsn021_40740</name>
</gene>
<dbReference type="KEGG" id="acel:acsn021_40740"/>
<dbReference type="AlphaFoldDB" id="A0A6S6RBW7"/>
<protein>
    <submittedName>
        <fullName evidence="2">NimC/NimA family protein</fullName>
    </submittedName>
</protein>
<feature type="domain" description="Pyridoxamine 5'-phosphate oxidase N-terminal" evidence="1">
    <location>
        <begin position="3"/>
        <end position="92"/>
    </location>
</feature>
<evidence type="ECO:0000259" key="1">
    <source>
        <dbReference type="Pfam" id="PF01243"/>
    </source>
</evidence>
<dbReference type="Pfam" id="PF01243">
    <property type="entry name" value="PNPOx_N"/>
    <property type="match status" value="1"/>
</dbReference>
<dbReference type="InterPro" id="IPR052917">
    <property type="entry name" value="Stress-Dev_Protein"/>
</dbReference>
<dbReference type="SUPFAM" id="SSF50475">
    <property type="entry name" value="FMN-binding split barrel"/>
    <property type="match status" value="1"/>
</dbReference>
<keyword evidence="3" id="KW-1185">Reference proteome</keyword>
<name>A0A6S6RBW7_9FIRM</name>
<reference evidence="2 3" key="1">
    <citation type="journal article" date="2016" name="Int. J. Syst. Evol. Microbiol.">
        <title>Descriptions of Anaerotaenia torta gen. nov., sp. nov. and Anaerocolumna cellulosilytica gen. nov., sp. nov. isolated from a methanogenic reactor of cattle waste.</title>
        <authorList>
            <person name="Uek A."/>
            <person name="Ohtaki Y."/>
            <person name="Kaku N."/>
            <person name="Ueki K."/>
        </authorList>
    </citation>
    <scope>NUCLEOTIDE SEQUENCE [LARGE SCALE GENOMIC DNA]</scope>
    <source>
        <strain evidence="2 3">SN021</strain>
    </source>
</reference>
<evidence type="ECO:0000313" key="3">
    <source>
        <dbReference type="Proteomes" id="UP000515561"/>
    </source>
</evidence>
<dbReference type="EMBL" id="AP023367">
    <property type="protein sequence ID" value="BCJ96505.1"/>
    <property type="molecule type" value="Genomic_DNA"/>
</dbReference>
<dbReference type="Gene3D" id="2.30.110.10">
    <property type="entry name" value="Electron Transport, Fmn-binding Protein, Chain A"/>
    <property type="match status" value="1"/>
</dbReference>
<dbReference type="Proteomes" id="UP000515561">
    <property type="component" value="Chromosome"/>
</dbReference>
<accession>A0A6S6RBW7</accession>
<dbReference type="InterPro" id="IPR011576">
    <property type="entry name" value="Pyridox_Oxase_N"/>
</dbReference>
<evidence type="ECO:0000313" key="2">
    <source>
        <dbReference type="EMBL" id="BCJ96505.1"/>
    </source>
</evidence>